<name>A0AAW2ASV1_CULAL</name>
<evidence type="ECO:0000256" key="1">
    <source>
        <dbReference type="SAM" id="SignalP"/>
    </source>
</evidence>
<evidence type="ECO:0000313" key="3">
    <source>
        <dbReference type="Proteomes" id="UP001479290"/>
    </source>
</evidence>
<feature type="chain" id="PRO_5043946201" evidence="1">
    <location>
        <begin position="17"/>
        <end position="251"/>
    </location>
</feature>
<dbReference type="EMBL" id="JAWDJR010000005">
    <property type="protein sequence ID" value="KAK9975270.1"/>
    <property type="molecule type" value="Genomic_DNA"/>
</dbReference>
<proteinExistence type="predicted"/>
<comment type="caution">
    <text evidence="2">The sequence shown here is derived from an EMBL/GenBank/DDBJ whole genome shotgun (WGS) entry which is preliminary data.</text>
</comment>
<feature type="signal peptide" evidence="1">
    <location>
        <begin position="1"/>
        <end position="16"/>
    </location>
</feature>
<gene>
    <name evidence="2" type="ORF">ABG768_023323</name>
</gene>
<keyword evidence="1" id="KW-0732">Signal</keyword>
<evidence type="ECO:0000313" key="2">
    <source>
        <dbReference type="EMBL" id="KAK9975270.1"/>
    </source>
</evidence>
<organism evidence="2 3">
    <name type="scientific">Culter alburnus</name>
    <name type="common">Topmouth culter</name>
    <dbReference type="NCBI Taxonomy" id="194366"/>
    <lineage>
        <taxon>Eukaryota</taxon>
        <taxon>Metazoa</taxon>
        <taxon>Chordata</taxon>
        <taxon>Craniata</taxon>
        <taxon>Vertebrata</taxon>
        <taxon>Euteleostomi</taxon>
        <taxon>Actinopterygii</taxon>
        <taxon>Neopterygii</taxon>
        <taxon>Teleostei</taxon>
        <taxon>Ostariophysi</taxon>
        <taxon>Cypriniformes</taxon>
        <taxon>Xenocyprididae</taxon>
        <taxon>Xenocypridinae</taxon>
        <taxon>Culter</taxon>
    </lineage>
</organism>
<keyword evidence="3" id="KW-1185">Reference proteome</keyword>
<protein>
    <submittedName>
        <fullName evidence="2">Uncharacterized protein</fullName>
    </submittedName>
</protein>
<dbReference type="Proteomes" id="UP001479290">
    <property type="component" value="Unassembled WGS sequence"/>
</dbReference>
<accession>A0AAW2ASV1</accession>
<reference evidence="2 3" key="1">
    <citation type="submission" date="2024-05" db="EMBL/GenBank/DDBJ databases">
        <title>A high-quality chromosomal-level genome assembly of Topmouth culter (Culter alburnus).</title>
        <authorList>
            <person name="Zhao H."/>
        </authorList>
    </citation>
    <scope>NUCLEOTIDE SEQUENCE [LARGE SCALE GENOMIC DNA]</scope>
    <source>
        <strain evidence="2">CATC2023</strain>
        <tissue evidence="2">Muscle</tissue>
    </source>
</reference>
<sequence>MKTIVLIISNLFLITAAPLDQNHDREARSASEEEGLQALLTQMRDTLATVNKPPIADPTPKPAGLQLQEPSPQFQTAYILNPLSPVPVGPPVDPKSVQQPSVPQINLFISGLPQQDRATAAEPPKQAPLQQLVLANPESMPALQNPAQVVALPAPYSSILPQNAVVIPFSVPSQGYPHMIGPLQNPAFFGPQTNPYFQPVNSLQGPQNFGPYPFYPQMYPPNPYFNYGMPNVAVTPPIIFRERGQTVTTQG</sequence>
<dbReference type="AlphaFoldDB" id="A0AAW2ASV1"/>